<dbReference type="Pfam" id="PF06898">
    <property type="entry name" value="YqfD"/>
    <property type="match status" value="1"/>
</dbReference>
<dbReference type="InterPro" id="IPR010690">
    <property type="entry name" value="YqfD"/>
</dbReference>
<dbReference type="Proteomes" id="UP000190080">
    <property type="component" value="Unassembled WGS sequence"/>
</dbReference>
<keyword evidence="1" id="KW-0812">Transmembrane</keyword>
<sequence>MKKLVNYKFDNINLGEVELRVYTRFPEKFINLLWKNNIRTSNIIRLDITTVSVTIALTDYARLEKLAKQCGIKIKVVRHSGLYYYIIRFRKHISLYVGALIFALVLLYFSTYIWSIDISTDQYVSPYEIRRSLYMNGIKPGIPKSKIHISDIEEKLLKENDGIMWIRIRIEGSKLKVVLAESHEPPTIDKAEEPCNIVAGIEGQVTDVYTEKGTALVKPGDVVKKGQLLIKGEQGKEGNTYEVRAAGKVEAKTFYEYNDRAVYKGVKEVHTGNRIVNKYISLFGKKIYIKKSLNKFTSYDKIEESNGILHKEIIRELKKKAFQIEEQKLIDKFEKKYYNKTLENIDRDAAIVDKKIDTHTDGNTLRVRILFVVQQNIGVEQFLQDTY</sequence>
<dbReference type="STRING" id="1450648.CLORY_10390"/>
<dbReference type="PIRSF" id="PIRSF029895">
    <property type="entry name" value="SpoIV"/>
    <property type="match status" value="1"/>
</dbReference>
<accession>A0A1V4IVN7</accession>
<gene>
    <name evidence="2" type="ORF">CLORY_10390</name>
</gene>
<comment type="caution">
    <text evidence="2">The sequence shown here is derived from an EMBL/GenBank/DDBJ whole genome shotgun (WGS) entry which is preliminary data.</text>
</comment>
<evidence type="ECO:0000256" key="1">
    <source>
        <dbReference type="SAM" id="Phobius"/>
    </source>
</evidence>
<protein>
    <submittedName>
        <fullName evidence="2">Putative stage IV sporulation protein YqfD</fullName>
    </submittedName>
</protein>
<keyword evidence="3" id="KW-1185">Reference proteome</keyword>
<evidence type="ECO:0000313" key="3">
    <source>
        <dbReference type="Proteomes" id="UP000190080"/>
    </source>
</evidence>
<organism evidence="2 3">
    <name type="scientific">Clostridium oryzae</name>
    <dbReference type="NCBI Taxonomy" id="1450648"/>
    <lineage>
        <taxon>Bacteria</taxon>
        <taxon>Bacillati</taxon>
        <taxon>Bacillota</taxon>
        <taxon>Clostridia</taxon>
        <taxon>Eubacteriales</taxon>
        <taxon>Clostridiaceae</taxon>
        <taxon>Clostridium</taxon>
    </lineage>
</organism>
<dbReference type="NCBIfam" id="TIGR02876">
    <property type="entry name" value="spore_yqfD"/>
    <property type="match status" value="1"/>
</dbReference>
<name>A0A1V4IVN7_9CLOT</name>
<dbReference type="RefSeq" id="WP_169911536.1">
    <property type="nucleotide sequence ID" value="NZ_MZGV01000007.1"/>
</dbReference>
<feature type="transmembrane region" description="Helical" evidence="1">
    <location>
        <begin position="93"/>
        <end position="114"/>
    </location>
</feature>
<dbReference type="AlphaFoldDB" id="A0A1V4IVN7"/>
<evidence type="ECO:0000313" key="2">
    <source>
        <dbReference type="EMBL" id="OPJ63855.1"/>
    </source>
</evidence>
<dbReference type="EMBL" id="MZGV01000007">
    <property type="protein sequence ID" value="OPJ63855.1"/>
    <property type="molecule type" value="Genomic_DNA"/>
</dbReference>
<reference evidence="2 3" key="1">
    <citation type="submission" date="2017-03" db="EMBL/GenBank/DDBJ databases">
        <title>Genome sequence of Clostridium oryzae DSM 28571.</title>
        <authorList>
            <person name="Poehlein A."/>
            <person name="Daniel R."/>
        </authorList>
    </citation>
    <scope>NUCLEOTIDE SEQUENCE [LARGE SCALE GENOMIC DNA]</scope>
    <source>
        <strain evidence="2 3">DSM 28571</strain>
    </source>
</reference>
<proteinExistence type="predicted"/>
<keyword evidence="1" id="KW-1133">Transmembrane helix</keyword>
<keyword evidence="1" id="KW-0472">Membrane</keyword>